<proteinExistence type="inferred from homology"/>
<gene>
    <name evidence="13" type="primary">LOC106810646</name>
</gene>
<evidence type="ECO:0000313" key="12">
    <source>
        <dbReference type="Proteomes" id="UP000695022"/>
    </source>
</evidence>
<reference evidence="13" key="1">
    <citation type="submission" date="2025-08" db="UniProtKB">
        <authorList>
            <consortium name="RefSeq"/>
        </authorList>
    </citation>
    <scope>IDENTIFICATION</scope>
</reference>
<feature type="transmembrane region" description="Helical" evidence="10">
    <location>
        <begin position="295"/>
        <end position="315"/>
    </location>
</feature>
<dbReference type="InterPro" id="IPR017452">
    <property type="entry name" value="GPCR_Rhodpsn_7TM"/>
</dbReference>
<dbReference type="SMART" id="SM01381">
    <property type="entry name" value="7TM_GPCR_Srsx"/>
    <property type="match status" value="1"/>
</dbReference>
<keyword evidence="12" id="KW-1185">Reference proteome</keyword>
<name>A0ABM1EBI4_PRICU</name>
<dbReference type="InterPro" id="IPR000276">
    <property type="entry name" value="GPCR_Rhodpsn"/>
</dbReference>
<feature type="transmembrane region" description="Helical" evidence="10">
    <location>
        <begin position="327"/>
        <end position="349"/>
    </location>
</feature>
<evidence type="ECO:0000256" key="8">
    <source>
        <dbReference type="ARBA" id="ARBA00023224"/>
    </source>
</evidence>
<dbReference type="RefSeq" id="XP_014669555.1">
    <property type="nucleotide sequence ID" value="XM_014814069.1"/>
</dbReference>
<evidence type="ECO:0000313" key="13">
    <source>
        <dbReference type="RefSeq" id="XP_014669555.1"/>
    </source>
</evidence>
<evidence type="ECO:0000256" key="4">
    <source>
        <dbReference type="ARBA" id="ARBA00022989"/>
    </source>
</evidence>
<evidence type="ECO:0000259" key="11">
    <source>
        <dbReference type="PROSITE" id="PS50262"/>
    </source>
</evidence>
<evidence type="ECO:0000256" key="3">
    <source>
        <dbReference type="ARBA" id="ARBA00022692"/>
    </source>
</evidence>
<dbReference type="PROSITE" id="PS50262">
    <property type="entry name" value="G_PROTEIN_RECEP_F1_2"/>
    <property type="match status" value="1"/>
</dbReference>
<keyword evidence="8 9" id="KW-0807">Transducer</keyword>
<keyword evidence="5 9" id="KW-0297">G-protein coupled receptor</keyword>
<feature type="domain" description="G-protein coupled receptors family 1 profile" evidence="11">
    <location>
        <begin position="91"/>
        <end position="347"/>
    </location>
</feature>
<keyword evidence="2" id="KW-1003">Cell membrane</keyword>
<organism evidence="12 13">
    <name type="scientific">Priapulus caudatus</name>
    <name type="common">Priapulid worm</name>
    <dbReference type="NCBI Taxonomy" id="37621"/>
    <lineage>
        <taxon>Eukaryota</taxon>
        <taxon>Metazoa</taxon>
        <taxon>Ecdysozoa</taxon>
        <taxon>Scalidophora</taxon>
        <taxon>Priapulida</taxon>
        <taxon>Priapulimorpha</taxon>
        <taxon>Priapulimorphida</taxon>
        <taxon>Priapulidae</taxon>
        <taxon>Priapulus</taxon>
    </lineage>
</organism>
<dbReference type="PRINTS" id="PR00237">
    <property type="entry name" value="GPCRRHODOPSN"/>
</dbReference>
<protein>
    <submittedName>
        <fullName evidence="13">Protein trapped in endoderm-1-like</fullName>
    </submittedName>
</protein>
<dbReference type="GeneID" id="106810646"/>
<dbReference type="PANTHER" id="PTHR24228">
    <property type="entry name" value="B2 BRADYKININ RECEPTOR/ANGIOTENSIN II RECEPTOR"/>
    <property type="match status" value="1"/>
</dbReference>
<evidence type="ECO:0000256" key="7">
    <source>
        <dbReference type="ARBA" id="ARBA00023170"/>
    </source>
</evidence>
<keyword evidence="6 10" id="KW-0472">Membrane</keyword>
<feature type="transmembrane region" description="Helical" evidence="10">
    <location>
        <begin position="74"/>
        <end position="100"/>
    </location>
</feature>
<evidence type="ECO:0000256" key="9">
    <source>
        <dbReference type="RuleBase" id="RU000688"/>
    </source>
</evidence>
<sequence>MLRAAPPLRDYAIHTAIFAQTRATMATRDPWPSATNDSDILSDVGSSSVYITTTSNASDIDQASLPHTSSAAMSYLMCAFGILYSVVGGVGNGATVVALVRDRAARRNAMTKLVIFLAISDLQFCVFALPMNTTRYVHRSWLLGDVACSLVPFVFYTNIATSFLLVTLISVNRYVVIVHQTIYRRIYTKCKLASMIAFAYALPAILLLPTLVGEWGKFGYKRETFSCTFLEVDGRSSQLTLFVVGLCVPTLITVVCYVRILWTVRSRNKSMHEQMQGRSTRRLHVRILRKDERHLTKTVVVVIAAFLVCNAPVVVVSQTVPDGRLPLLHSLVAILTWTNFVANPFIYAIKNRTYRNAYVALLCCSRARDILRVGSDRLYSDVTRQPSMKKCQVATPKMARHEATPTSRKPSQTLTLTSSLRQCEIGENKGKTTTATTTMTTSSTATMTTVAITTTTTITNEDDVGDIGDVECVGIDGDDENSDDGCGENDDDCCDNCGDDDGE</sequence>
<dbReference type="PROSITE" id="PS00237">
    <property type="entry name" value="G_PROTEIN_RECEP_F1_1"/>
    <property type="match status" value="1"/>
</dbReference>
<dbReference type="Pfam" id="PF00001">
    <property type="entry name" value="7tm_1"/>
    <property type="match status" value="1"/>
</dbReference>
<evidence type="ECO:0000256" key="5">
    <source>
        <dbReference type="ARBA" id="ARBA00023040"/>
    </source>
</evidence>
<accession>A0ABM1EBI4</accession>
<feature type="transmembrane region" description="Helical" evidence="10">
    <location>
        <begin position="239"/>
        <end position="262"/>
    </location>
</feature>
<feature type="transmembrane region" description="Helical" evidence="10">
    <location>
        <begin position="192"/>
        <end position="212"/>
    </location>
</feature>
<keyword evidence="4 10" id="KW-1133">Transmembrane helix</keyword>
<dbReference type="SUPFAM" id="SSF81321">
    <property type="entry name" value="Family A G protein-coupled receptor-like"/>
    <property type="match status" value="1"/>
</dbReference>
<comment type="subcellular location">
    <subcellularLocation>
        <location evidence="1">Cell membrane</location>
        <topology evidence="1">Multi-pass membrane protein</topology>
    </subcellularLocation>
</comment>
<feature type="transmembrane region" description="Helical" evidence="10">
    <location>
        <begin position="112"/>
        <end position="130"/>
    </location>
</feature>
<feature type="transmembrane region" description="Helical" evidence="10">
    <location>
        <begin position="150"/>
        <end position="171"/>
    </location>
</feature>
<dbReference type="Proteomes" id="UP000695022">
    <property type="component" value="Unplaced"/>
</dbReference>
<keyword evidence="7 9" id="KW-0675">Receptor</keyword>
<keyword evidence="3 9" id="KW-0812">Transmembrane</keyword>
<evidence type="ECO:0000256" key="1">
    <source>
        <dbReference type="ARBA" id="ARBA00004651"/>
    </source>
</evidence>
<dbReference type="Gene3D" id="1.20.1070.10">
    <property type="entry name" value="Rhodopsin 7-helix transmembrane proteins"/>
    <property type="match status" value="1"/>
</dbReference>
<evidence type="ECO:0000256" key="6">
    <source>
        <dbReference type="ARBA" id="ARBA00023136"/>
    </source>
</evidence>
<comment type="similarity">
    <text evidence="9">Belongs to the G-protein coupled receptor 1 family.</text>
</comment>
<dbReference type="PANTHER" id="PTHR24228:SF74">
    <property type="entry name" value="G-PROTEIN COUPLED RECEPTORS FAMILY 1 PROFILE DOMAIN-CONTAINING PROTEIN"/>
    <property type="match status" value="1"/>
</dbReference>
<evidence type="ECO:0000256" key="2">
    <source>
        <dbReference type="ARBA" id="ARBA00022475"/>
    </source>
</evidence>
<evidence type="ECO:0000256" key="10">
    <source>
        <dbReference type="SAM" id="Phobius"/>
    </source>
</evidence>